<sequence>MPESSRDREPRRPLPEWAQEASFGIFVHWGPYSVPAWAEPTGALGKVPPEEWFAHNPYAEWYANTIRIEGSPAAAHHLAEYGGAPYEEFLEAWTADRYDPVEWARLFRAAGADYVIPVTKHHDGVALWDAPGSGDLTTVARGPRRDLIQPLADAVRAEGIRFGVYYSGGLDWAFSDLPPLETPEQVHEYRPVDDAYARYATAHVRDLIDRYRPSVIWNDIGWPDAGRQDGSLDELLRHHRKVVPDGIVNDRWGPDVGDYRTSEYSQDTHNESGIGWENNRGLGFSFGYNQVEGAEQTLSPRELAQLYADVVSRGGRLLLNVGPEASGEIPALQRRTLEGIASWMTELKPFTTHRRPASAEDLGAFPLTEAWVGTWVSDGRLIVVTDRPEEFAALAEGMDAVVVGLPDADE</sequence>
<evidence type="ECO:0000313" key="9">
    <source>
        <dbReference type="Proteomes" id="UP001500326"/>
    </source>
</evidence>
<dbReference type="RefSeq" id="WP_344057768.1">
    <property type="nucleotide sequence ID" value="NZ_BAAAOH010000001.1"/>
</dbReference>
<keyword evidence="5" id="KW-0378">Hydrolase</keyword>
<protein>
    <recommendedName>
        <fullName evidence="3">alpha-L-fucosidase</fullName>
        <ecNumber evidence="3">3.2.1.51</ecNumber>
    </recommendedName>
</protein>
<name>A0ABN2RRX6_9MICO</name>
<dbReference type="SUPFAM" id="SSF51445">
    <property type="entry name" value="(Trans)glycosidases"/>
    <property type="match status" value="1"/>
</dbReference>
<comment type="function">
    <text evidence="1">Alpha-L-fucosidase is responsible for hydrolyzing the alpha-1,6-linked fucose joined to the reducing-end N-acetylglucosamine of the carbohydrate moieties of glycoproteins.</text>
</comment>
<accession>A0ABN2RRX6</accession>
<dbReference type="SMART" id="SM00812">
    <property type="entry name" value="Alpha_L_fucos"/>
    <property type="match status" value="1"/>
</dbReference>
<gene>
    <name evidence="8" type="ORF">GCM10009777_02590</name>
</gene>
<evidence type="ECO:0000259" key="7">
    <source>
        <dbReference type="Pfam" id="PF01120"/>
    </source>
</evidence>
<evidence type="ECO:0000313" key="8">
    <source>
        <dbReference type="EMBL" id="GAA1973828.1"/>
    </source>
</evidence>
<dbReference type="InterPro" id="IPR000933">
    <property type="entry name" value="Glyco_hydro_29"/>
</dbReference>
<keyword evidence="6" id="KW-0326">Glycosidase</keyword>
<proteinExistence type="inferred from homology"/>
<dbReference type="Proteomes" id="UP001500326">
    <property type="component" value="Unassembled WGS sequence"/>
</dbReference>
<comment type="caution">
    <text evidence="8">The sequence shown here is derived from an EMBL/GenBank/DDBJ whole genome shotgun (WGS) entry which is preliminary data.</text>
</comment>
<dbReference type="Pfam" id="PF01120">
    <property type="entry name" value="Alpha_L_fucos"/>
    <property type="match status" value="1"/>
</dbReference>
<dbReference type="InterPro" id="IPR057739">
    <property type="entry name" value="Glyco_hydro_29_N"/>
</dbReference>
<evidence type="ECO:0000256" key="2">
    <source>
        <dbReference type="ARBA" id="ARBA00007951"/>
    </source>
</evidence>
<dbReference type="InterPro" id="IPR017853">
    <property type="entry name" value="GH"/>
</dbReference>
<evidence type="ECO:0000256" key="5">
    <source>
        <dbReference type="ARBA" id="ARBA00022801"/>
    </source>
</evidence>
<evidence type="ECO:0000256" key="3">
    <source>
        <dbReference type="ARBA" id="ARBA00012662"/>
    </source>
</evidence>
<organism evidence="8 9">
    <name type="scientific">Microbacterium pumilum</name>
    <dbReference type="NCBI Taxonomy" id="344165"/>
    <lineage>
        <taxon>Bacteria</taxon>
        <taxon>Bacillati</taxon>
        <taxon>Actinomycetota</taxon>
        <taxon>Actinomycetes</taxon>
        <taxon>Micrococcales</taxon>
        <taxon>Microbacteriaceae</taxon>
        <taxon>Microbacterium</taxon>
    </lineage>
</organism>
<reference evidence="8 9" key="1">
    <citation type="journal article" date="2019" name="Int. J. Syst. Evol. Microbiol.">
        <title>The Global Catalogue of Microorganisms (GCM) 10K type strain sequencing project: providing services to taxonomists for standard genome sequencing and annotation.</title>
        <authorList>
            <consortium name="The Broad Institute Genomics Platform"/>
            <consortium name="The Broad Institute Genome Sequencing Center for Infectious Disease"/>
            <person name="Wu L."/>
            <person name="Ma J."/>
        </authorList>
    </citation>
    <scope>NUCLEOTIDE SEQUENCE [LARGE SCALE GENOMIC DNA]</scope>
    <source>
        <strain evidence="8 9">JCM 14902</strain>
    </source>
</reference>
<dbReference type="PANTHER" id="PTHR10030">
    <property type="entry name" value="ALPHA-L-FUCOSIDASE"/>
    <property type="match status" value="1"/>
</dbReference>
<dbReference type="EC" id="3.2.1.51" evidence="3"/>
<dbReference type="PRINTS" id="PR00741">
    <property type="entry name" value="GLHYDRLASE29"/>
</dbReference>
<dbReference type="EMBL" id="BAAAOH010000001">
    <property type="protein sequence ID" value="GAA1973828.1"/>
    <property type="molecule type" value="Genomic_DNA"/>
</dbReference>
<dbReference type="PANTHER" id="PTHR10030:SF37">
    <property type="entry name" value="ALPHA-L-FUCOSIDASE-RELATED"/>
    <property type="match status" value="1"/>
</dbReference>
<comment type="similarity">
    <text evidence="2">Belongs to the glycosyl hydrolase 29 family.</text>
</comment>
<keyword evidence="9" id="KW-1185">Reference proteome</keyword>
<evidence type="ECO:0000256" key="4">
    <source>
        <dbReference type="ARBA" id="ARBA00022729"/>
    </source>
</evidence>
<keyword evidence="4" id="KW-0732">Signal</keyword>
<feature type="domain" description="Glycoside hydrolase family 29 N-terminal" evidence="7">
    <location>
        <begin position="8"/>
        <end position="345"/>
    </location>
</feature>
<dbReference type="Gene3D" id="3.20.20.80">
    <property type="entry name" value="Glycosidases"/>
    <property type="match status" value="1"/>
</dbReference>
<dbReference type="InterPro" id="IPR016286">
    <property type="entry name" value="FUC_metazoa-typ"/>
</dbReference>
<dbReference type="PIRSF" id="PIRSF001092">
    <property type="entry name" value="Alpha-L-fucosidase"/>
    <property type="match status" value="1"/>
</dbReference>
<evidence type="ECO:0000256" key="6">
    <source>
        <dbReference type="ARBA" id="ARBA00023295"/>
    </source>
</evidence>
<evidence type="ECO:0000256" key="1">
    <source>
        <dbReference type="ARBA" id="ARBA00004071"/>
    </source>
</evidence>